<protein>
    <recommendedName>
        <fullName evidence="5">Phosphatidylinositol-glycan biosynthesis class W protein</fullName>
        <ecNumber evidence="5">2.3.-.-</ecNumber>
    </recommendedName>
</protein>
<keyword evidence="5" id="KW-0808">Transferase</keyword>
<dbReference type="OMA" id="WTYICAI"/>
<dbReference type="GO" id="GO:0032216">
    <property type="term" value="F:glucosaminyl-phosphatidylinositol O-acyltransferase activity"/>
    <property type="evidence" value="ECO:0007669"/>
    <property type="project" value="TreeGrafter"/>
</dbReference>
<accession>A0A0N4YGP8</accession>
<evidence type="ECO:0000256" key="5">
    <source>
        <dbReference type="RuleBase" id="RU280819"/>
    </source>
</evidence>
<dbReference type="GO" id="GO:0006506">
    <property type="term" value="P:GPI anchor biosynthetic process"/>
    <property type="evidence" value="ECO:0007669"/>
    <property type="project" value="UniProtKB-UniPathway"/>
</dbReference>
<dbReference type="GO" id="GO:0072659">
    <property type="term" value="P:protein localization to plasma membrane"/>
    <property type="evidence" value="ECO:0007669"/>
    <property type="project" value="TreeGrafter"/>
</dbReference>
<proteinExistence type="inferred from homology"/>
<evidence type="ECO:0000256" key="4">
    <source>
        <dbReference type="ARBA" id="ARBA00023136"/>
    </source>
</evidence>
<feature type="transmembrane region" description="Helical" evidence="5">
    <location>
        <begin position="241"/>
        <end position="263"/>
    </location>
</feature>
<feature type="transmembrane region" description="Helical" evidence="5">
    <location>
        <begin position="132"/>
        <end position="151"/>
    </location>
</feature>
<keyword evidence="2 5" id="KW-0812">Transmembrane</keyword>
<dbReference type="PANTHER" id="PTHR20661:SF0">
    <property type="entry name" value="PHOSPHATIDYLINOSITOL-GLYCAN BIOSYNTHESIS CLASS W PROTEIN"/>
    <property type="match status" value="1"/>
</dbReference>
<dbReference type="GO" id="GO:0005789">
    <property type="term" value="C:endoplasmic reticulum membrane"/>
    <property type="evidence" value="ECO:0007669"/>
    <property type="project" value="UniProtKB-SubCell"/>
</dbReference>
<keyword evidence="5" id="KW-0337">GPI-anchor biosynthesis</keyword>
<comment type="subcellular location">
    <subcellularLocation>
        <location evidence="5">Endoplasmic reticulum membrane</location>
        <topology evidence="5">Multi-pass membrane protein</topology>
    </subcellularLocation>
    <subcellularLocation>
        <location evidence="1">Membrane</location>
        <topology evidence="1">Multi-pass membrane protein</topology>
    </subcellularLocation>
</comment>
<feature type="transmembrane region" description="Helical" evidence="5">
    <location>
        <begin position="402"/>
        <end position="423"/>
    </location>
</feature>
<feature type="transmembrane region" description="Helical" evidence="5">
    <location>
        <begin position="313"/>
        <end position="335"/>
    </location>
</feature>
<dbReference type="AlphaFoldDB" id="A0A0N4YGP8"/>
<keyword evidence="5" id="KW-0256">Endoplasmic reticulum</keyword>
<reference evidence="6" key="1">
    <citation type="submission" date="2017-02" db="UniProtKB">
        <authorList>
            <consortium name="WormBaseParasite"/>
        </authorList>
    </citation>
    <scope>IDENTIFICATION</scope>
</reference>
<feature type="transmembrane region" description="Helical" evidence="5">
    <location>
        <begin position="476"/>
        <end position="495"/>
    </location>
</feature>
<feature type="transmembrane region" description="Helical" evidence="5">
    <location>
        <begin position="23"/>
        <end position="44"/>
    </location>
</feature>
<dbReference type="WBParaSite" id="NBR_0001599501-mRNA-1">
    <property type="protein sequence ID" value="NBR_0001599501-mRNA-1"/>
    <property type="gene ID" value="NBR_0001599501"/>
</dbReference>
<keyword evidence="4 5" id="KW-0472">Membrane</keyword>
<evidence type="ECO:0000256" key="3">
    <source>
        <dbReference type="ARBA" id="ARBA00022989"/>
    </source>
</evidence>
<comment type="pathway">
    <text evidence="5">Glycolipid biosynthesis; glycosylphosphatidylinositol-anchor biosynthesis.</text>
</comment>
<feature type="transmembrane region" description="Helical" evidence="5">
    <location>
        <begin position="347"/>
        <end position="366"/>
    </location>
</feature>
<comment type="similarity">
    <text evidence="5">Belongs to the PIGW family.</text>
</comment>
<feature type="transmembrane region" description="Helical" evidence="5">
    <location>
        <begin position="171"/>
        <end position="188"/>
    </location>
</feature>
<sequence>MLRNVSLPWIFLGKRFNTSPFKYWFKFVMDFSFIALPPLLLMTVFSQSLLLLACILATCLATLCLFIICEYLISPERPSFKIVLNRLIDENQQPTTFVSQKNEPLFCVNSYSLNVAYNGNCITFHKRKLCAAFYRSSMLITVACAILAVDFPVFPRRLAKTEKYGHSLMDMGVAGFIFALAITSRLRTMNTWEGKTSTQKRFSWFRSSYVILPVIGMSRTILLTVLNYPQHVTEYGVHWNFFYTLALVFSLGTFSPTCLYISLKIISYVLPKKFPWLWACLFGTFQQTMLMNGYEEWILNGDNPRDTLISANAEGICSLMGYITIYYMADTLAIIRVKSWIECCWRLFAFALIFYGMQLGAEWVVGQASRRVVNITYIFAQVVVFSFVSTMHSKHPVSQMSLLTFALASFLGVQLVSVVAWAANVPHFSIDENPWCGVQPCLTASVNRSGLAFFLLANVLTGVVNFCIDTHHTDDVTALCILFGYLFSLCVMAHMRDFVKMNRRR</sequence>
<dbReference type="InterPro" id="IPR009447">
    <property type="entry name" value="PIGW/GWT1"/>
</dbReference>
<evidence type="ECO:0000256" key="1">
    <source>
        <dbReference type="ARBA" id="ARBA00004141"/>
    </source>
</evidence>
<feature type="transmembrane region" description="Helical" evidence="5">
    <location>
        <begin position="209"/>
        <end position="229"/>
    </location>
</feature>
<name>A0A0N4YGP8_NIPBR</name>
<comment type="function">
    <text evidence="5">A acetyltransferase, which acetylates the inositol ring of phosphatidylinositol during biosynthesis of GPI-anchor.</text>
</comment>
<dbReference type="EC" id="2.3.-.-" evidence="5"/>
<evidence type="ECO:0000256" key="2">
    <source>
        <dbReference type="ARBA" id="ARBA00022692"/>
    </source>
</evidence>
<dbReference type="PANTHER" id="PTHR20661">
    <property type="entry name" value="PHOSPHATIDYLINOSITOL-GLYCAN BIOSYNTHESIS CLASS W PROTEIN"/>
    <property type="match status" value="1"/>
</dbReference>
<organism evidence="6">
    <name type="scientific">Nippostrongylus brasiliensis</name>
    <name type="common">Rat hookworm</name>
    <dbReference type="NCBI Taxonomy" id="27835"/>
    <lineage>
        <taxon>Eukaryota</taxon>
        <taxon>Metazoa</taxon>
        <taxon>Ecdysozoa</taxon>
        <taxon>Nematoda</taxon>
        <taxon>Chromadorea</taxon>
        <taxon>Rhabditida</taxon>
        <taxon>Rhabditina</taxon>
        <taxon>Rhabditomorpha</taxon>
        <taxon>Strongyloidea</taxon>
        <taxon>Heligmosomidae</taxon>
        <taxon>Nippostrongylus</taxon>
    </lineage>
</organism>
<feature type="transmembrane region" description="Helical" evidence="5">
    <location>
        <begin position="50"/>
        <end position="73"/>
    </location>
</feature>
<evidence type="ECO:0000313" key="6">
    <source>
        <dbReference type="WBParaSite" id="NBR_0001599501-mRNA-1"/>
    </source>
</evidence>
<feature type="transmembrane region" description="Helical" evidence="5">
    <location>
        <begin position="372"/>
        <end position="390"/>
    </location>
</feature>
<keyword evidence="3 5" id="KW-1133">Transmembrane helix</keyword>
<dbReference type="UniPathway" id="UPA00196"/>
<dbReference type="Pfam" id="PF06423">
    <property type="entry name" value="GWT1"/>
    <property type="match status" value="1"/>
</dbReference>
<keyword evidence="5" id="KW-0012">Acyltransferase</keyword>